<comment type="caution">
    <text evidence="1">The sequence shown here is derived from an EMBL/GenBank/DDBJ whole genome shotgun (WGS) entry which is preliminary data.</text>
</comment>
<accession>A0A0G1PPQ9</accession>
<evidence type="ECO:0000313" key="1">
    <source>
        <dbReference type="EMBL" id="KKU07408.1"/>
    </source>
</evidence>
<dbReference type="Proteomes" id="UP000034354">
    <property type="component" value="Unassembled WGS sequence"/>
</dbReference>
<gene>
    <name evidence="1" type="ORF">UX09_C0030G0002</name>
</gene>
<name>A0A0G1PPQ9_9BACT</name>
<protein>
    <submittedName>
        <fullName evidence="1">Uncharacterized protein</fullName>
    </submittedName>
</protein>
<reference evidence="1 2" key="1">
    <citation type="journal article" date="2015" name="Nature">
        <title>rRNA introns, odd ribosomes, and small enigmatic genomes across a large radiation of phyla.</title>
        <authorList>
            <person name="Brown C.T."/>
            <person name="Hug L.A."/>
            <person name="Thomas B.C."/>
            <person name="Sharon I."/>
            <person name="Castelle C.J."/>
            <person name="Singh A."/>
            <person name="Wilkins M.J."/>
            <person name="Williams K.H."/>
            <person name="Banfield J.F."/>
        </authorList>
    </citation>
    <scope>NUCLEOTIDE SEQUENCE [LARGE SCALE GENOMIC DNA]</scope>
</reference>
<dbReference type="STRING" id="1618993.UX09_C0030G0002"/>
<sequence length="130" mass="14664">MPPQSTLSISSFSFVDFISDQAVLSFLHSLGLETFGQLVDALSVEVLTTDLTILRVWRERLHCQCVGDVRQLKRRGFEQLPGFGQFHWGQTNEILRSHGLPEIEDDPVSALKVEKLNDRARVEMARPGSL</sequence>
<dbReference type="EMBL" id="LCKW01000030">
    <property type="protein sequence ID" value="KKU07408.1"/>
    <property type="molecule type" value="Genomic_DNA"/>
</dbReference>
<dbReference type="AlphaFoldDB" id="A0A0G1PPQ9"/>
<organism evidence="1 2">
    <name type="scientific">Candidatus Uhrbacteria bacterium GW2011_GWE2_45_35</name>
    <dbReference type="NCBI Taxonomy" id="1618993"/>
    <lineage>
        <taxon>Bacteria</taxon>
        <taxon>Candidatus Uhriibacteriota</taxon>
    </lineage>
</organism>
<proteinExistence type="predicted"/>
<evidence type="ECO:0000313" key="2">
    <source>
        <dbReference type="Proteomes" id="UP000034354"/>
    </source>
</evidence>